<sequence length="402" mass="43762">MMTAARLLDDVANFGKAFLGDPNDGEARLKLVAAAEALTLELYTPFEFAVRIGWGEASRTAAVRVAVDLGLLKKLSDEPQNSEQLAAGTVADPVLVARIFKHLAATGIVREVGRDSYVSTRFSRSMNDPDIRVALQYTCMTTIPTFASLPEFLAKTNYQNPKNGEKCALQHALGTKETFFGLMRRDAGLGAGFNQFLRAYASSVPSWTDMYPVRERLGAPGLRTSSPLLVDVGGNLGHQLADLHRRFPDLRGGLVLQDQADIVAAAEASGQLPPPPPGGRGVTTVAHDFFTAQPASCRGARAYYLRLILHDWPDEQCGVILSHLRDAMAPGYSRLIINDLVLPDRGASWRQTSLDMVMMALLVSQERTESQWRALLEGAGLRMSGVWHKEGESVIEAVLATD</sequence>
<keyword evidence="3" id="KW-0949">S-adenosyl-L-methionine</keyword>
<dbReference type="InterPro" id="IPR036388">
    <property type="entry name" value="WH-like_DNA-bd_sf"/>
</dbReference>
<keyword evidence="7" id="KW-1185">Reference proteome</keyword>
<dbReference type="Proteomes" id="UP000829364">
    <property type="component" value="Chromosome 5"/>
</dbReference>
<dbReference type="PIRSF" id="PIRSF005739">
    <property type="entry name" value="O-mtase"/>
    <property type="match status" value="1"/>
</dbReference>
<gene>
    <name evidence="6" type="ORF">JDV02_006406</name>
</gene>
<dbReference type="InterPro" id="IPR036390">
    <property type="entry name" value="WH_DNA-bd_sf"/>
</dbReference>
<dbReference type="Gene3D" id="1.10.10.10">
    <property type="entry name" value="Winged helix-like DNA-binding domain superfamily/Winged helix DNA-binding domain"/>
    <property type="match status" value="1"/>
</dbReference>
<dbReference type="OrthoDB" id="2410195at2759"/>
<dbReference type="GO" id="GO:0032259">
    <property type="term" value="P:methylation"/>
    <property type="evidence" value="ECO:0007669"/>
    <property type="project" value="UniProtKB-KW"/>
</dbReference>
<evidence type="ECO:0000313" key="7">
    <source>
        <dbReference type="Proteomes" id="UP000829364"/>
    </source>
</evidence>
<dbReference type="InterPro" id="IPR001077">
    <property type="entry name" value="COMT_C"/>
</dbReference>
<protein>
    <recommendedName>
        <fullName evidence="5">O-methyltransferase C-terminal domain-containing protein</fullName>
    </recommendedName>
</protein>
<evidence type="ECO:0000256" key="3">
    <source>
        <dbReference type="ARBA" id="ARBA00022691"/>
    </source>
</evidence>
<dbReference type="SUPFAM" id="SSF53335">
    <property type="entry name" value="S-adenosyl-L-methionine-dependent methyltransferases"/>
    <property type="match status" value="1"/>
</dbReference>
<dbReference type="AlphaFoldDB" id="A0A9Q8QJG5"/>
<name>A0A9Q8QJG5_9HYPO</name>
<feature type="domain" description="O-methyltransferase C-terminal" evidence="5">
    <location>
        <begin position="227"/>
        <end position="381"/>
    </location>
</feature>
<proteinExistence type="predicted"/>
<keyword evidence="2" id="KW-0808">Transferase</keyword>
<keyword evidence="1" id="KW-0489">Methyltransferase</keyword>
<evidence type="ECO:0000256" key="1">
    <source>
        <dbReference type="ARBA" id="ARBA00022603"/>
    </source>
</evidence>
<dbReference type="GO" id="GO:0008171">
    <property type="term" value="F:O-methyltransferase activity"/>
    <property type="evidence" value="ECO:0007669"/>
    <property type="project" value="InterPro"/>
</dbReference>
<dbReference type="KEGG" id="ptkz:JDV02_006406"/>
<reference evidence="6" key="1">
    <citation type="submission" date="2021-11" db="EMBL/GenBank/DDBJ databases">
        <title>Purpureocillium_takamizusanense_genome.</title>
        <authorList>
            <person name="Nguyen N.-H."/>
        </authorList>
    </citation>
    <scope>NUCLEOTIDE SEQUENCE</scope>
    <source>
        <strain evidence="6">PT3</strain>
    </source>
</reference>
<dbReference type="SUPFAM" id="SSF46785">
    <property type="entry name" value="Winged helix' DNA-binding domain"/>
    <property type="match status" value="1"/>
</dbReference>
<dbReference type="RefSeq" id="XP_047843787.1">
    <property type="nucleotide sequence ID" value="XM_047987798.1"/>
</dbReference>
<evidence type="ECO:0000256" key="4">
    <source>
        <dbReference type="PIRSR" id="PIRSR005739-1"/>
    </source>
</evidence>
<evidence type="ECO:0000256" key="2">
    <source>
        <dbReference type="ARBA" id="ARBA00022679"/>
    </source>
</evidence>
<feature type="active site" description="Proton acceptor" evidence="4">
    <location>
        <position position="310"/>
    </location>
</feature>
<dbReference type="Gene3D" id="3.40.50.150">
    <property type="entry name" value="Vaccinia Virus protein VP39"/>
    <property type="match status" value="1"/>
</dbReference>
<dbReference type="InterPro" id="IPR029063">
    <property type="entry name" value="SAM-dependent_MTases_sf"/>
</dbReference>
<evidence type="ECO:0000313" key="6">
    <source>
        <dbReference type="EMBL" id="UNI20306.1"/>
    </source>
</evidence>
<dbReference type="InterPro" id="IPR016461">
    <property type="entry name" value="COMT-like"/>
</dbReference>
<dbReference type="PANTHER" id="PTHR43712">
    <property type="entry name" value="PUTATIVE (AFU_ORTHOLOGUE AFUA_4G14580)-RELATED"/>
    <property type="match status" value="1"/>
</dbReference>
<evidence type="ECO:0000259" key="5">
    <source>
        <dbReference type="Pfam" id="PF00891"/>
    </source>
</evidence>
<organism evidence="6 7">
    <name type="scientific">Purpureocillium takamizusanense</name>
    <dbReference type="NCBI Taxonomy" id="2060973"/>
    <lineage>
        <taxon>Eukaryota</taxon>
        <taxon>Fungi</taxon>
        <taxon>Dikarya</taxon>
        <taxon>Ascomycota</taxon>
        <taxon>Pezizomycotina</taxon>
        <taxon>Sordariomycetes</taxon>
        <taxon>Hypocreomycetidae</taxon>
        <taxon>Hypocreales</taxon>
        <taxon>Ophiocordycipitaceae</taxon>
        <taxon>Purpureocillium</taxon>
    </lineage>
</organism>
<dbReference type="PANTHER" id="PTHR43712:SF1">
    <property type="entry name" value="HYPOTHETICAL O-METHYLTRANSFERASE (EUROFUNG)-RELATED"/>
    <property type="match status" value="1"/>
</dbReference>
<dbReference type="PROSITE" id="PS51683">
    <property type="entry name" value="SAM_OMT_II"/>
    <property type="match status" value="1"/>
</dbReference>
<dbReference type="GeneID" id="72068355"/>
<dbReference type="Pfam" id="PF00891">
    <property type="entry name" value="Methyltransf_2"/>
    <property type="match status" value="1"/>
</dbReference>
<dbReference type="EMBL" id="CP086358">
    <property type="protein sequence ID" value="UNI20306.1"/>
    <property type="molecule type" value="Genomic_DNA"/>
</dbReference>
<accession>A0A9Q8QJG5</accession>